<dbReference type="NCBIfam" id="TIGR02254">
    <property type="entry name" value="YjjG_YfnB"/>
    <property type="match status" value="1"/>
</dbReference>
<dbReference type="InterPro" id="IPR036412">
    <property type="entry name" value="HAD-like_sf"/>
</dbReference>
<dbReference type="SUPFAM" id="SSF56784">
    <property type="entry name" value="HAD-like"/>
    <property type="match status" value="1"/>
</dbReference>
<dbReference type="NCBIfam" id="TIGR01549">
    <property type="entry name" value="HAD-SF-IA-v1"/>
    <property type="match status" value="1"/>
</dbReference>
<dbReference type="GO" id="GO:0008253">
    <property type="term" value="F:5'-nucleotidase activity"/>
    <property type="evidence" value="ECO:0007669"/>
    <property type="project" value="InterPro"/>
</dbReference>
<accession>A0A4R6P7N8</accession>
<dbReference type="Proteomes" id="UP000295531">
    <property type="component" value="Unassembled WGS sequence"/>
</dbReference>
<evidence type="ECO:0000313" key="2">
    <source>
        <dbReference type="Proteomes" id="UP000295531"/>
    </source>
</evidence>
<dbReference type="EMBL" id="SNXI01000011">
    <property type="protein sequence ID" value="TDP32069.1"/>
    <property type="molecule type" value="Genomic_DNA"/>
</dbReference>
<dbReference type="InterPro" id="IPR023198">
    <property type="entry name" value="PGP-like_dom2"/>
</dbReference>
<dbReference type="PANTHER" id="PTHR47478">
    <property type="match status" value="1"/>
</dbReference>
<dbReference type="Gene3D" id="3.40.50.1000">
    <property type="entry name" value="HAD superfamily/HAD-like"/>
    <property type="match status" value="1"/>
</dbReference>
<sequence length="227" mass="26225">MPYDWVVFDADETLFSFDARKGLETLFWRYELDFNEAVFSQFKTVNAPLWQGFQQGKLQAKDIKQRRFVPWEPYFGKPSEAINLEFMQCMADVSETIEGTRRLLDTLHGNTRMGIITNGFTELQQERLQKTQTDKYFEFLVVSEEVGMAKPDPEIFHHTHRNHINESVPAERILMVGDNPHSDILGGINAGWHTCWFKRGDDADNSNIEANHTITHLDELTALLANS</sequence>
<dbReference type="NCBIfam" id="NF006976">
    <property type="entry name" value="PRK09449.1"/>
    <property type="match status" value="1"/>
</dbReference>
<dbReference type="InterPro" id="IPR052550">
    <property type="entry name" value="Pyrimidine_5'-ntase_YjjG"/>
</dbReference>
<comment type="caution">
    <text evidence="1">The sequence shown here is derived from an EMBL/GenBank/DDBJ whole genome shotgun (WGS) entry which is preliminary data.</text>
</comment>
<evidence type="ECO:0000313" key="1">
    <source>
        <dbReference type="EMBL" id="TDP32069.1"/>
    </source>
</evidence>
<gene>
    <name evidence="1" type="ORF">DEU29_1119</name>
</gene>
<keyword evidence="2" id="KW-1185">Reference proteome</keyword>
<dbReference type="InterPro" id="IPR006439">
    <property type="entry name" value="HAD-SF_hydro_IA"/>
</dbReference>
<reference evidence="1 2" key="1">
    <citation type="submission" date="2019-03" db="EMBL/GenBank/DDBJ databases">
        <title>Freshwater and sediment microbial communities from various areas in North America, analyzing microbe dynamics in response to fracking.</title>
        <authorList>
            <person name="Lamendella R."/>
        </authorList>
    </citation>
    <scope>NUCLEOTIDE SEQUENCE [LARGE SCALE GENOMIC DNA]</scope>
    <source>
        <strain evidence="1 2">18_TX</strain>
    </source>
</reference>
<proteinExistence type="predicted"/>
<dbReference type="Pfam" id="PF00702">
    <property type="entry name" value="Hydrolase"/>
    <property type="match status" value="1"/>
</dbReference>
<dbReference type="RefSeq" id="WP_133539989.1">
    <property type="nucleotide sequence ID" value="NZ_SNXI01000011.1"/>
</dbReference>
<dbReference type="InterPro" id="IPR011951">
    <property type="entry name" value="HAD-SF_hydro_IA_YjjG/PynA"/>
</dbReference>
<dbReference type="Gene3D" id="1.10.150.240">
    <property type="entry name" value="Putative phosphatase, domain 2"/>
    <property type="match status" value="1"/>
</dbReference>
<dbReference type="SFLD" id="SFLDG01129">
    <property type="entry name" value="C1.5:_HAD__Beta-PGM__Phosphata"/>
    <property type="match status" value="1"/>
</dbReference>
<organism evidence="1 2">
    <name type="scientific">Idiomarina aquatica</name>
    <dbReference type="NCBI Taxonomy" id="1327752"/>
    <lineage>
        <taxon>Bacteria</taxon>
        <taxon>Pseudomonadati</taxon>
        <taxon>Pseudomonadota</taxon>
        <taxon>Gammaproteobacteria</taxon>
        <taxon>Alteromonadales</taxon>
        <taxon>Idiomarinaceae</taxon>
        <taxon>Idiomarina</taxon>
    </lineage>
</organism>
<dbReference type="InterPro" id="IPR023214">
    <property type="entry name" value="HAD_sf"/>
</dbReference>
<keyword evidence="1" id="KW-0378">Hydrolase</keyword>
<dbReference type="AlphaFoldDB" id="A0A4R6P7N8"/>
<dbReference type="OrthoDB" id="148966at2"/>
<name>A0A4R6P7N8_9GAMM</name>
<dbReference type="PANTHER" id="PTHR47478:SF1">
    <property type="entry name" value="PYRIMIDINE 5'-NUCLEOTIDASE YJJG"/>
    <property type="match status" value="1"/>
</dbReference>
<dbReference type="CDD" id="cd04305">
    <property type="entry name" value="HAD_Neu5Ac-Pase_like"/>
    <property type="match status" value="1"/>
</dbReference>
<protein>
    <submittedName>
        <fullName evidence="1">Putative hydrolase of the HAD superfamily</fullName>
    </submittedName>
</protein>
<dbReference type="SFLD" id="SFLDS00003">
    <property type="entry name" value="Haloacid_Dehalogenase"/>
    <property type="match status" value="1"/>
</dbReference>